<protein>
    <submittedName>
        <fullName evidence="1">Uncharacterized protein</fullName>
    </submittedName>
</protein>
<dbReference type="Proteomes" id="UP000254326">
    <property type="component" value="Unassembled WGS sequence"/>
</dbReference>
<comment type="caution">
    <text evidence="1">The sequence shown here is derived from an EMBL/GenBank/DDBJ whole genome shotgun (WGS) entry which is preliminary data.</text>
</comment>
<evidence type="ECO:0000313" key="2">
    <source>
        <dbReference type="Proteomes" id="UP000254326"/>
    </source>
</evidence>
<organism evidence="1 2">
    <name type="scientific">Marinomonas piezotolerans</name>
    <dbReference type="NCBI Taxonomy" id="2213058"/>
    <lineage>
        <taxon>Bacteria</taxon>
        <taxon>Pseudomonadati</taxon>
        <taxon>Pseudomonadota</taxon>
        <taxon>Gammaproteobacteria</taxon>
        <taxon>Oceanospirillales</taxon>
        <taxon>Oceanospirillaceae</taxon>
        <taxon>Marinomonas</taxon>
    </lineage>
</organism>
<keyword evidence="2" id="KW-1185">Reference proteome</keyword>
<dbReference type="EMBL" id="QKRA01000013">
    <property type="protein sequence ID" value="RDL42844.1"/>
    <property type="molecule type" value="Genomic_DNA"/>
</dbReference>
<gene>
    <name evidence="1" type="ORF">DN730_17435</name>
</gene>
<sequence>MCGSPIADAVHLAMLLKLGELPRYASLGTRVCAAVFRKLFSQLYLHYYFKGQKEKLLEYKEWQFPLSVVCLVLNNALELNKFKNTIEKELKKQG</sequence>
<dbReference type="AlphaFoldDB" id="A0A370U4Y4"/>
<proteinExistence type="predicted"/>
<accession>A0A370U4Y4</accession>
<reference evidence="1 2" key="1">
    <citation type="submission" date="2018-06" db="EMBL/GenBank/DDBJ databases">
        <title>Marinomonas sp. YLB-05 draft genome sequence.</title>
        <authorList>
            <person name="Yu L."/>
            <person name="Tang X."/>
        </authorList>
    </citation>
    <scope>NUCLEOTIDE SEQUENCE [LARGE SCALE GENOMIC DNA]</scope>
    <source>
        <strain evidence="1 2">YLB-05</strain>
    </source>
</reference>
<dbReference type="RefSeq" id="WP_115469418.1">
    <property type="nucleotide sequence ID" value="NZ_QKRA01000013.1"/>
</dbReference>
<name>A0A370U4Y4_9GAMM</name>
<evidence type="ECO:0000313" key="1">
    <source>
        <dbReference type="EMBL" id="RDL42844.1"/>
    </source>
</evidence>